<dbReference type="EnsemblMetazoa" id="PPA32762.1">
    <property type="protein sequence ID" value="PPA32762.1"/>
    <property type="gene ID" value="WBGene00205622"/>
</dbReference>
<accession>A0A2A6CTQ4</accession>
<protein>
    <submittedName>
        <fullName evidence="1">Uncharacterized protein</fullName>
    </submittedName>
</protein>
<evidence type="ECO:0000313" key="2">
    <source>
        <dbReference type="Proteomes" id="UP000005239"/>
    </source>
</evidence>
<reference evidence="1" key="2">
    <citation type="submission" date="2022-06" db="UniProtKB">
        <authorList>
            <consortium name="EnsemblMetazoa"/>
        </authorList>
    </citation>
    <scope>IDENTIFICATION</scope>
    <source>
        <strain evidence="1">PS312</strain>
    </source>
</reference>
<dbReference type="Proteomes" id="UP000005239">
    <property type="component" value="Unassembled WGS sequence"/>
</dbReference>
<dbReference type="AlphaFoldDB" id="A0A2A6CTQ4"/>
<name>A0A2A6CTQ4_PRIPA</name>
<evidence type="ECO:0000313" key="1">
    <source>
        <dbReference type="EnsemblMetazoa" id="PPA32762.1"/>
    </source>
</evidence>
<proteinExistence type="predicted"/>
<sequence>MFATQSCPLQRLRTITSTALLLSLKNYSTSSLKMFHIPVYCDEIEDCPGMYSRFNALNGANKSQRAKSTTVKKL</sequence>
<organism evidence="1 2">
    <name type="scientific">Pristionchus pacificus</name>
    <name type="common">Parasitic nematode worm</name>
    <dbReference type="NCBI Taxonomy" id="54126"/>
    <lineage>
        <taxon>Eukaryota</taxon>
        <taxon>Metazoa</taxon>
        <taxon>Ecdysozoa</taxon>
        <taxon>Nematoda</taxon>
        <taxon>Chromadorea</taxon>
        <taxon>Rhabditida</taxon>
        <taxon>Rhabditina</taxon>
        <taxon>Diplogasteromorpha</taxon>
        <taxon>Diplogasteroidea</taxon>
        <taxon>Neodiplogasteridae</taxon>
        <taxon>Pristionchus</taxon>
    </lineage>
</organism>
<accession>A0A8R1YKS1</accession>
<reference evidence="2" key="1">
    <citation type="journal article" date="2008" name="Nat. Genet.">
        <title>The Pristionchus pacificus genome provides a unique perspective on nematode lifestyle and parasitism.</title>
        <authorList>
            <person name="Dieterich C."/>
            <person name="Clifton S.W."/>
            <person name="Schuster L.N."/>
            <person name="Chinwalla A."/>
            <person name="Delehaunty K."/>
            <person name="Dinkelacker I."/>
            <person name="Fulton L."/>
            <person name="Fulton R."/>
            <person name="Godfrey J."/>
            <person name="Minx P."/>
            <person name="Mitreva M."/>
            <person name="Roeseler W."/>
            <person name="Tian H."/>
            <person name="Witte H."/>
            <person name="Yang S.P."/>
            <person name="Wilson R.K."/>
            <person name="Sommer R.J."/>
        </authorList>
    </citation>
    <scope>NUCLEOTIDE SEQUENCE [LARGE SCALE GENOMIC DNA]</scope>
    <source>
        <strain evidence="2">PS312</strain>
    </source>
</reference>
<keyword evidence="2" id="KW-1185">Reference proteome</keyword>
<gene>
    <name evidence="1" type="primary">WBGene00205622</name>
</gene>